<gene>
    <name evidence="2" type="ORF">PVK06_007684</name>
</gene>
<reference evidence="2 3" key="1">
    <citation type="submission" date="2023-03" db="EMBL/GenBank/DDBJ databases">
        <title>WGS of Gossypium arboreum.</title>
        <authorList>
            <person name="Yu D."/>
        </authorList>
    </citation>
    <scope>NUCLEOTIDE SEQUENCE [LARGE SCALE GENOMIC DNA]</scope>
    <source>
        <tissue evidence="2">Leaf</tissue>
    </source>
</reference>
<sequence length="92" mass="10761">MPLKDSIETKMGRQERRRGRMGSWLDQVPPFGIPMEEDQVGPCEQLDVLSPFNPLSEMRQKEGKSMDQPHRLHLVRTTRSLEGHFRYLRVAD</sequence>
<proteinExistence type="predicted"/>
<feature type="region of interest" description="Disordered" evidence="1">
    <location>
        <begin position="1"/>
        <end position="24"/>
    </location>
</feature>
<organism evidence="2 3">
    <name type="scientific">Gossypium arboreum</name>
    <name type="common">Tree cotton</name>
    <name type="synonym">Gossypium nanking</name>
    <dbReference type="NCBI Taxonomy" id="29729"/>
    <lineage>
        <taxon>Eukaryota</taxon>
        <taxon>Viridiplantae</taxon>
        <taxon>Streptophyta</taxon>
        <taxon>Embryophyta</taxon>
        <taxon>Tracheophyta</taxon>
        <taxon>Spermatophyta</taxon>
        <taxon>Magnoliopsida</taxon>
        <taxon>eudicotyledons</taxon>
        <taxon>Gunneridae</taxon>
        <taxon>Pentapetalae</taxon>
        <taxon>rosids</taxon>
        <taxon>malvids</taxon>
        <taxon>Malvales</taxon>
        <taxon>Malvaceae</taxon>
        <taxon>Malvoideae</taxon>
        <taxon>Gossypium</taxon>
    </lineage>
</organism>
<evidence type="ECO:0000256" key="1">
    <source>
        <dbReference type="SAM" id="MobiDB-lite"/>
    </source>
</evidence>
<protein>
    <submittedName>
        <fullName evidence="2">Uncharacterized protein</fullName>
    </submittedName>
</protein>
<keyword evidence="3" id="KW-1185">Reference proteome</keyword>
<dbReference type="Proteomes" id="UP001358586">
    <property type="component" value="Chromosome 3"/>
</dbReference>
<feature type="compositionally biased region" description="Basic and acidic residues" evidence="1">
    <location>
        <begin position="1"/>
        <end position="14"/>
    </location>
</feature>
<dbReference type="EMBL" id="JARKNE010000003">
    <property type="protein sequence ID" value="KAK5838936.1"/>
    <property type="molecule type" value="Genomic_DNA"/>
</dbReference>
<evidence type="ECO:0000313" key="3">
    <source>
        <dbReference type="Proteomes" id="UP001358586"/>
    </source>
</evidence>
<comment type="caution">
    <text evidence="2">The sequence shown here is derived from an EMBL/GenBank/DDBJ whole genome shotgun (WGS) entry which is preliminary data.</text>
</comment>
<accession>A0ABR0QI08</accession>
<name>A0ABR0QI08_GOSAR</name>
<evidence type="ECO:0000313" key="2">
    <source>
        <dbReference type="EMBL" id="KAK5838936.1"/>
    </source>
</evidence>